<evidence type="ECO:0000313" key="2">
    <source>
        <dbReference type="EMBL" id="KAG1541646.1"/>
    </source>
</evidence>
<sequence>MRDQLGVFFIKQLTGLRAMRRAAGQRRGRMWPALAQQRQHLQAQEIAVSMIVAIAGIFDPVQCMLVRVVQQCIARDLKQWSPQGVSTKVTVCGHRCKAIDAGTAQGAQQEGLGLVVLVLGQRQCFAVAQLGGERPAPCLPRCAFEAQACGVIDSYVVHGQVDAQRCALLLAVPHPVVGRGLQAMVHVHRTQRSAGGLCAAAQPVQQHGRVDTAAVADQQRRIQRNEGREGSHGASIGLLGRAAPCTRYDQEQQQQQQQQQQQKQAS</sequence>
<accession>A0A9P7C935</accession>
<proteinExistence type="predicted"/>
<reference evidence="2 3" key="1">
    <citation type="journal article" date="2020" name="Microb. Genom.">
        <title>Genetic diversity of clinical and environmental Mucorales isolates obtained from an investigation of mucormycosis cases among solid organ transplant recipients.</title>
        <authorList>
            <person name="Nguyen M.H."/>
            <person name="Kaul D."/>
            <person name="Muto C."/>
            <person name="Cheng S.J."/>
            <person name="Richter R.A."/>
            <person name="Bruno V.M."/>
            <person name="Liu G."/>
            <person name="Beyhan S."/>
            <person name="Sundermann A.J."/>
            <person name="Mounaud S."/>
            <person name="Pasculle A.W."/>
            <person name="Nierman W.C."/>
            <person name="Driscoll E."/>
            <person name="Cumbie R."/>
            <person name="Clancy C.J."/>
            <person name="Dupont C.L."/>
        </authorList>
    </citation>
    <scope>NUCLEOTIDE SEQUENCE [LARGE SCALE GENOMIC DNA]</scope>
    <source>
        <strain evidence="2 3">GL24</strain>
    </source>
</reference>
<dbReference type="AlphaFoldDB" id="A0A9P7C935"/>
<feature type="region of interest" description="Disordered" evidence="1">
    <location>
        <begin position="247"/>
        <end position="266"/>
    </location>
</feature>
<keyword evidence="3" id="KW-1185">Reference proteome</keyword>
<feature type="compositionally biased region" description="Low complexity" evidence="1">
    <location>
        <begin position="251"/>
        <end position="266"/>
    </location>
</feature>
<dbReference type="Proteomes" id="UP000740926">
    <property type="component" value="Unassembled WGS sequence"/>
</dbReference>
<gene>
    <name evidence="2" type="ORF">G6F50_014212</name>
</gene>
<evidence type="ECO:0000256" key="1">
    <source>
        <dbReference type="SAM" id="MobiDB-lite"/>
    </source>
</evidence>
<organism evidence="2 3">
    <name type="scientific">Rhizopus delemar</name>
    <dbReference type="NCBI Taxonomy" id="936053"/>
    <lineage>
        <taxon>Eukaryota</taxon>
        <taxon>Fungi</taxon>
        <taxon>Fungi incertae sedis</taxon>
        <taxon>Mucoromycota</taxon>
        <taxon>Mucoromycotina</taxon>
        <taxon>Mucoromycetes</taxon>
        <taxon>Mucorales</taxon>
        <taxon>Mucorineae</taxon>
        <taxon>Rhizopodaceae</taxon>
        <taxon>Rhizopus</taxon>
    </lineage>
</organism>
<protein>
    <submittedName>
        <fullName evidence="2">Uncharacterized protein</fullName>
    </submittedName>
</protein>
<name>A0A9P7C935_9FUNG</name>
<dbReference type="EMBL" id="JAANIU010006498">
    <property type="protein sequence ID" value="KAG1541646.1"/>
    <property type="molecule type" value="Genomic_DNA"/>
</dbReference>
<evidence type="ECO:0000313" key="3">
    <source>
        <dbReference type="Proteomes" id="UP000740926"/>
    </source>
</evidence>
<comment type="caution">
    <text evidence="2">The sequence shown here is derived from an EMBL/GenBank/DDBJ whole genome shotgun (WGS) entry which is preliminary data.</text>
</comment>